<feature type="transmembrane region" description="Helical" evidence="1">
    <location>
        <begin position="141"/>
        <end position="164"/>
    </location>
</feature>
<keyword evidence="3" id="KW-1185">Reference proteome</keyword>
<evidence type="ECO:0000313" key="2">
    <source>
        <dbReference type="EMBL" id="CAE7243768.1"/>
    </source>
</evidence>
<dbReference type="AlphaFoldDB" id="A0A812LAV4"/>
<protein>
    <submittedName>
        <fullName evidence="2">Uncharacterized protein</fullName>
    </submittedName>
</protein>
<feature type="transmembrane region" description="Helical" evidence="1">
    <location>
        <begin position="31"/>
        <end position="52"/>
    </location>
</feature>
<name>A0A812LAV4_SYMPI</name>
<accession>A0A812LAV4</accession>
<dbReference type="EMBL" id="CAJNIZ010005692">
    <property type="protein sequence ID" value="CAE7243768.1"/>
    <property type="molecule type" value="Genomic_DNA"/>
</dbReference>
<proteinExistence type="predicted"/>
<dbReference type="Proteomes" id="UP000649617">
    <property type="component" value="Unassembled WGS sequence"/>
</dbReference>
<keyword evidence="1" id="KW-0472">Membrane</keyword>
<keyword evidence="1" id="KW-1133">Transmembrane helix</keyword>
<gene>
    <name evidence="2" type="ORF">SPIL2461_LOCUS4364</name>
</gene>
<keyword evidence="1" id="KW-0812">Transmembrane</keyword>
<organism evidence="2 3">
    <name type="scientific">Symbiodinium pilosum</name>
    <name type="common">Dinoflagellate</name>
    <dbReference type="NCBI Taxonomy" id="2952"/>
    <lineage>
        <taxon>Eukaryota</taxon>
        <taxon>Sar</taxon>
        <taxon>Alveolata</taxon>
        <taxon>Dinophyceae</taxon>
        <taxon>Suessiales</taxon>
        <taxon>Symbiodiniaceae</taxon>
        <taxon>Symbiodinium</taxon>
    </lineage>
</organism>
<comment type="caution">
    <text evidence="2">The sequence shown here is derived from an EMBL/GenBank/DDBJ whole genome shotgun (WGS) entry which is preliminary data.</text>
</comment>
<evidence type="ECO:0000256" key="1">
    <source>
        <dbReference type="SAM" id="Phobius"/>
    </source>
</evidence>
<evidence type="ECO:0000313" key="3">
    <source>
        <dbReference type="Proteomes" id="UP000649617"/>
    </source>
</evidence>
<sequence>MRADVNTEAFRMNLVGSSIFLVYLYDRPWKFLAWQGATVGLLVWANASFTGIGTTSWNDIRSLAATSDPVMSVSDFLMKLRLDSASSASPSTGTVSGNSLGSMLAKLCFGTWYFNEEDELLVQSRRQLLQYALPSHPRLRLAHGIGVSFISLLSLAVPAILVGYCMLQTPQLQLCEVAGGTIKPEFDPWASHHYVTVAAGRKEVIAFNFEMGLGQASSYGFCCGSNSCPTHGFGENQPSDHLLIKARVSQSEFGTCLLKLRGLREREYQFTILAARSFSVRAEILGCC</sequence>
<reference evidence="2" key="1">
    <citation type="submission" date="2021-02" db="EMBL/GenBank/DDBJ databases">
        <authorList>
            <person name="Dougan E. K."/>
            <person name="Rhodes N."/>
            <person name="Thang M."/>
            <person name="Chan C."/>
        </authorList>
    </citation>
    <scope>NUCLEOTIDE SEQUENCE</scope>
</reference>